<evidence type="ECO:0000256" key="3">
    <source>
        <dbReference type="ARBA" id="ARBA00022989"/>
    </source>
</evidence>
<evidence type="ECO:0000256" key="6">
    <source>
        <dbReference type="SAM" id="Phobius"/>
    </source>
</evidence>
<feature type="transmembrane region" description="Helical" evidence="6">
    <location>
        <begin position="107"/>
        <end position="129"/>
    </location>
</feature>
<dbReference type="AlphaFoldDB" id="A0A543B0R7"/>
<evidence type="ECO:0000313" key="7">
    <source>
        <dbReference type="EMBL" id="TQL78418.1"/>
    </source>
</evidence>
<dbReference type="Pfam" id="PF09685">
    <property type="entry name" value="MamF_MmsF"/>
    <property type="match status" value="1"/>
</dbReference>
<reference evidence="7 8" key="1">
    <citation type="submission" date="2019-06" db="EMBL/GenBank/DDBJ databases">
        <title>Sequencing the genomes of 1000 actinobacteria strains.</title>
        <authorList>
            <person name="Klenk H.-P."/>
        </authorList>
    </citation>
    <scope>NUCLEOTIDE SEQUENCE [LARGE SCALE GENOMIC DNA]</scope>
    <source>
        <strain evidence="7 8">DSM 45928</strain>
    </source>
</reference>
<evidence type="ECO:0000256" key="1">
    <source>
        <dbReference type="ARBA" id="ARBA00004141"/>
    </source>
</evidence>
<keyword evidence="2 6" id="KW-0812">Transmembrane</keyword>
<keyword evidence="8" id="KW-1185">Reference proteome</keyword>
<evidence type="ECO:0000256" key="2">
    <source>
        <dbReference type="ARBA" id="ARBA00022692"/>
    </source>
</evidence>
<dbReference type="InterPro" id="IPR019109">
    <property type="entry name" value="MamF_MmsF"/>
</dbReference>
<feature type="compositionally biased region" description="Low complexity" evidence="5">
    <location>
        <begin position="27"/>
        <end position="77"/>
    </location>
</feature>
<comment type="subcellular location">
    <subcellularLocation>
        <location evidence="1">Membrane</location>
        <topology evidence="1">Multi-pass membrane protein</topology>
    </subcellularLocation>
</comment>
<feature type="region of interest" description="Disordered" evidence="5">
    <location>
        <begin position="1"/>
        <end position="97"/>
    </location>
</feature>
<dbReference type="Proteomes" id="UP000317043">
    <property type="component" value="Unassembled WGS sequence"/>
</dbReference>
<dbReference type="EMBL" id="VFOW01000001">
    <property type="protein sequence ID" value="TQL78418.1"/>
    <property type="molecule type" value="Genomic_DNA"/>
</dbReference>
<protein>
    <submittedName>
        <fullName evidence="7">Putative Tic20 family protein</fullName>
    </submittedName>
</protein>
<name>A0A543B0R7_9ACTN</name>
<evidence type="ECO:0000256" key="4">
    <source>
        <dbReference type="ARBA" id="ARBA00023136"/>
    </source>
</evidence>
<proteinExistence type="predicted"/>
<sequence>MGPPASDYTCGPHPNQRAPTQYREFVTYPQYDYGQQPQDPTQYGQPPQQAGYGYGAQPGYPQQPGYQQPGYEPMGQPGYPPQGDPYAYPPGQQPSQFGVTQQERSDAAMGCYLGAVFGWIPPLIFRLNAGARSRFVRECSTNALNFHLSMLIYMLGSYLLVCLISMVLGFMTGGIGFISYLLIVPVALGLVAWQIAAACIGGSKANRGEIHAYPGAIRMIKN</sequence>
<gene>
    <name evidence="7" type="ORF">FB566_4004</name>
</gene>
<keyword evidence="4 6" id="KW-0472">Membrane</keyword>
<evidence type="ECO:0000313" key="8">
    <source>
        <dbReference type="Proteomes" id="UP000317043"/>
    </source>
</evidence>
<feature type="transmembrane region" description="Helical" evidence="6">
    <location>
        <begin position="150"/>
        <end position="171"/>
    </location>
</feature>
<feature type="compositionally biased region" description="Pro residues" evidence="5">
    <location>
        <begin position="78"/>
        <end position="92"/>
    </location>
</feature>
<organism evidence="7 8">
    <name type="scientific">Stackebrandtia endophytica</name>
    <dbReference type="NCBI Taxonomy" id="1496996"/>
    <lineage>
        <taxon>Bacteria</taxon>
        <taxon>Bacillati</taxon>
        <taxon>Actinomycetota</taxon>
        <taxon>Actinomycetes</taxon>
        <taxon>Glycomycetales</taxon>
        <taxon>Glycomycetaceae</taxon>
        <taxon>Stackebrandtia</taxon>
    </lineage>
</organism>
<keyword evidence="3 6" id="KW-1133">Transmembrane helix</keyword>
<comment type="caution">
    <text evidence="7">The sequence shown here is derived from an EMBL/GenBank/DDBJ whole genome shotgun (WGS) entry which is preliminary data.</text>
</comment>
<accession>A0A543B0R7</accession>
<dbReference type="InParanoid" id="A0A543B0R7"/>
<feature type="transmembrane region" description="Helical" evidence="6">
    <location>
        <begin position="177"/>
        <end position="200"/>
    </location>
</feature>
<evidence type="ECO:0000256" key="5">
    <source>
        <dbReference type="SAM" id="MobiDB-lite"/>
    </source>
</evidence>